<keyword evidence="2" id="KW-1185">Reference proteome</keyword>
<protein>
    <submittedName>
        <fullName evidence="1">Uncharacterized protein</fullName>
    </submittedName>
</protein>
<organism evidence="1 2">
    <name type="scientific">Candidatus Sulfurimonas marisnigri</name>
    <dbReference type="NCBI Taxonomy" id="2740405"/>
    <lineage>
        <taxon>Bacteria</taxon>
        <taxon>Pseudomonadati</taxon>
        <taxon>Campylobacterota</taxon>
        <taxon>Epsilonproteobacteria</taxon>
        <taxon>Campylobacterales</taxon>
        <taxon>Sulfurimonadaceae</taxon>
        <taxon>Sulfurimonas</taxon>
    </lineage>
</organism>
<evidence type="ECO:0000313" key="2">
    <source>
        <dbReference type="Proteomes" id="UP000593836"/>
    </source>
</evidence>
<dbReference type="AlphaFoldDB" id="A0A7S7RQ29"/>
<proteinExistence type="predicted"/>
<dbReference type="KEGG" id="smas:HUE87_09045"/>
<evidence type="ECO:0000313" key="1">
    <source>
        <dbReference type="EMBL" id="QOY54030.1"/>
    </source>
</evidence>
<accession>A0A7S7RQ29</accession>
<reference evidence="1 2" key="1">
    <citation type="submission" date="2020-05" db="EMBL/GenBank/DDBJ databases">
        <title>Sulfurimonas marisnigri, sp. nov., and Sulfurimonas baltica, sp. nov., manganese oxide reducing chemolithoautotrophs of the class Epsilonproteobacteria isolated from the pelagic redoxclines of the Black and Baltic Seas and emended description of the genus Sulfurimonas.</title>
        <authorList>
            <person name="Henkel J.V."/>
            <person name="Laudan C."/>
            <person name="Werner J."/>
            <person name="Neu T."/>
            <person name="Plewe S."/>
            <person name="Sproer C."/>
            <person name="Bunk B."/>
            <person name="Schulz-Vogt H.N."/>
        </authorList>
    </citation>
    <scope>NUCLEOTIDE SEQUENCE [LARGE SCALE GENOMIC DNA]</scope>
    <source>
        <strain evidence="1 2">SoZ1</strain>
    </source>
</reference>
<dbReference type="Proteomes" id="UP000593836">
    <property type="component" value="Chromosome"/>
</dbReference>
<gene>
    <name evidence="1" type="ORF">HUE87_09045</name>
</gene>
<sequence length="388" mass="45117">MADLAKRGSPKYTDIEGFKPYELTHCIVYEMASRNKKVLDILEKLSYIEEFKKTKPYSNLAYTFVLVTDEEEKKFLAMSKYSLSELRHELEETIDWDIICKNLIKTSESKGDNTDGDNGIDFIYKEKGYCQDVSEDKRKLVAGYLEIAIAELEDDLVNNYFIYPEGYVSNFQGADEDYIHEVETRELTDIGTTFDNEVNKSVHKGFYVLQEMHKHNKTYAINHILPNFKRKIHNSNQVATFLNFSLPLNEILEYISHIKNTLNDQGNIDERIIKSPAELLGEKLDKADDINNMCSENRNSNLKCFEGRKGLTKTEKFADMFFIYDMIKAGKIKSEILIALDKYHDKDNIKTKSFHGDTYDKYLLIAKDYINNERYKELITGVKKSENI</sequence>
<dbReference type="EMBL" id="CP054493">
    <property type="protein sequence ID" value="QOY54030.1"/>
    <property type="molecule type" value="Genomic_DNA"/>
</dbReference>
<name>A0A7S7RQ29_9BACT</name>
<dbReference type="RefSeq" id="WP_194365995.1">
    <property type="nucleotide sequence ID" value="NZ_CP054493.1"/>
</dbReference>